<dbReference type="SUPFAM" id="SSF51445">
    <property type="entry name" value="(Trans)glycosidases"/>
    <property type="match status" value="1"/>
</dbReference>
<keyword evidence="2" id="KW-0378">Hydrolase</keyword>
<evidence type="ECO:0000256" key="1">
    <source>
        <dbReference type="ARBA" id="ARBA00022737"/>
    </source>
</evidence>
<name>A0A7M5URU3_9CNID</name>
<protein>
    <submittedName>
        <fullName evidence="5">Uncharacterized protein</fullName>
    </submittedName>
</protein>
<feature type="repeat" description="ANK" evidence="4">
    <location>
        <begin position="119"/>
        <end position="151"/>
    </location>
</feature>
<dbReference type="InterPro" id="IPR029018">
    <property type="entry name" value="Hex-like_dom2"/>
</dbReference>
<dbReference type="Pfam" id="PF12796">
    <property type="entry name" value="Ank_2"/>
    <property type="match status" value="1"/>
</dbReference>
<feature type="repeat" description="ANK" evidence="4">
    <location>
        <begin position="203"/>
        <end position="235"/>
    </location>
</feature>
<dbReference type="SUPFAM" id="SSF48403">
    <property type="entry name" value="Ankyrin repeat"/>
    <property type="match status" value="1"/>
</dbReference>
<dbReference type="InterPro" id="IPR002110">
    <property type="entry name" value="Ankyrin_rpt"/>
</dbReference>
<dbReference type="Gene3D" id="3.20.20.80">
    <property type="entry name" value="Glycosidases"/>
    <property type="match status" value="1"/>
</dbReference>
<evidence type="ECO:0000256" key="2">
    <source>
        <dbReference type="ARBA" id="ARBA00022801"/>
    </source>
</evidence>
<dbReference type="EnsemblMetazoa" id="CLYHEMT001609.2">
    <property type="protein sequence ID" value="CLYHEMP001609.2"/>
    <property type="gene ID" value="CLYHEMG001609"/>
</dbReference>
<dbReference type="OrthoDB" id="5806726at2759"/>
<dbReference type="Proteomes" id="UP000594262">
    <property type="component" value="Unplaced"/>
</dbReference>
<keyword evidence="6" id="KW-1185">Reference proteome</keyword>
<dbReference type="SMART" id="SM00248">
    <property type="entry name" value="ANK"/>
    <property type="match status" value="3"/>
</dbReference>
<dbReference type="InterPro" id="IPR017853">
    <property type="entry name" value="GH"/>
</dbReference>
<dbReference type="PROSITE" id="PS50297">
    <property type="entry name" value="ANK_REP_REGION"/>
    <property type="match status" value="3"/>
</dbReference>
<reference evidence="5" key="1">
    <citation type="submission" date="2021-01" db="UniProtKB">
        <authorList>
            <consortium name="EnsemblMetazoa"/>
        </authorList>
    </citation>
    <scope>IDENTIFICATION</scope>
</reference>
<dbReference type="GO" id="GO:0004842">
    <property type="term" value="F:ubiquitin-protein transferase activity"/>
    <property type="evidence" value="ECO:0007669"/>
    <property type="project" value="TreeGrafter"/>
</dbReference>
<organism evidence="5 6">
    <name type="scientific">Clytia hemisphaerica</name>
    <dbReference type="NCBI Taxonomy" id="252671"/>
    <lineage>
        <taxon>Eukaryota</taxon>
        <taxon>Metazoa</taxon>
        <taxon>Cnidaria</taxon>
        <taxon>Hydrozoa</taxon>
        <taxon>Hydroidolina</taxon>
        <taxon>Leptothecata</taxon>
        <taxon>Obeliida</taxon>
        <taxon>Clytiidae</taxon>
        <taxon>Clytia</taxon>
    </lineage>
</organism>
<dbReference type="InterPro" id="IPR036770">
    <property type="entry name" value="Ankyrin_rpt-contain_sf"/>
</dbReference>
<dbReference type="Gene3D" id="3.30.379.10">
    <property type="entry name" value="Chitobiase/beta-hexosaminidase domain 2-like"/>
    <property type="match status" value="1"/>
</dbReference>
<feature type="repeat" description="ANK" evidence="4">
    <location>
        <begin position="236"/>
        <end position="268"/>
    </location>
</feature>
<evidence type="ECO:0000313" key="6">
    <source>
        <dbReference type="Proteomes" id="UP000594262"/>
    </source>
</evidence>
<evidence type="ECO:0000256" key="3">
    <source>
        <dbReference type="ARBA" id="ARBA00023043"/>
    </source>
</evidence>
<dbReference type="GO" id="GO:0031436">
    <property type="term" value="C:BRCA1-BARD1 complex"/>
    <property type="evidence" value="ECO:0007669"/>
    <property type="project" value="TreeGrafter"/>
</dbReference>
<dbReference type="SUPFAM" id="SSF55545">
    <property type="entry name" value="beta-N-acetylhexosaminidase-like domain"/>
    <property type="match status" value="1"/>
</dbReference>
<accession>A0A7M5URU3</accession>
<dbReference type="Pfam" id="PF00023">
    <property type="entry name" value="Ank"/>
    <property type="match status" value="1"/>
</dbReference>
<proteinExistence type="predicted"/>
<dbReference type="PROSITE" id="PS50088">
    <property type="entry name" value="ANK_REPEAT"/>
    <property type="match status" value="3"/>
</dbReference>
<sequence>MFFTVFGRIKILTKMKDEQGSKDNSITQNNEEAKSNDVNTGYISDDPVILEAFNDIKAAILAKRTDIVRQILSAAQSLRDEDEYDSEGEEQDKKELGHKYDKGEYVDLLSLLLLHKDTDSGTLLHYATRIDSIDIVRAILAAGANCTVKNTEDLNPYQYCKSDQMKNVYVGELMQAVSQSRIYRIEQLVSAGIDINSCDGSTSSNSILHWAVSFSDLQTIKLVLDKGGSVNAVNGNGESPLHDAVKRADPDIVQELLQRGADCNVVPIKGSCAGKSPLMLAQSKPILMEVLNNHTTHSMQNGQDPSSPTCMATLTNGNVSTADITTPGNPVQIQPTIASKPPTPSLVTTVELDSMFQFLCPTPKFMKQYKGLFFVPPTQLIVQLIGKEGDLVGLKNIIDAFSTKIQDIGTTLTYECHSCACISPPASIHMQCIINKRNFSQPHEYKLQFTTTKVLLISSSLEAMYNGMATFLQTLKLFKGKAVPLVQICDWPNQQTRSVVFDFHHNDAPNLNLLCEIADLLSLFKVNQIQINTDHVIRKEDKAFYTPNEFLEFQVFCQQRFIEVTPYISIPLQNPYNTFFKTNIQNQQLDLQHDELSRQISSFVLSKTLHISSTEPHHITPCQQQLQNFCSTRNILLQLPAEALPDIHLDQSLQYIDNNLYTVTCSNKSELEVRSYHARNLGLNFAVCIKDHTLERICPESVQYLSRVHEIASSLPSHGCHGFATIFGNQNKHLANLSLCLPSLMITSSMGWNVCESITADYVRSITNYLIYEDDHDVIGSRILRLGFSLPLETNATNIEDGGEVSTLSVIDDLIQRCSSECQNITIEHIQEFCKQIKSLKNELEKMKLHIRSRQFVLDEFALLTEMLFFVARLCYGVINDKEKSVLLELKNLSQVHKSDYSNKLMVFIKQYESFLQKYYKNASSTYTTLQLLENILLNILPNTAAQSAPGLMGVFTV</sequence>
<dbReference type="AlphaFoldDB" id="A0A7M5URU3"/>
<evidence type="ECO:0000313" key="5">
    <source>
        <dbReference type="EnsemblMetazoa" id="CLYHEMP001609.2"/>
    </source>
</evidence>
<keyword evidence="1" id="KW-0677">Repeat</keyword>
<dbReference type="GO" id="GO:0016787">
    <property type="term" value="F:hydrolase activity"/>
    <property type="evidence" value="ECO:0007669"/>
    <property type="project" value="UniProtKB-KW"/>
</dbReference>
<dbReference type="Gene3D" id="1.25.40.20">
    <property type="entry name" value="Ankyrin repeat-containing domain"/>
    <property type="match status" value="2"/>
</dbReference>
<dbReference type="PANTHER" id="PTHR24171:SF11">
    <property type="entry name" value="26S PROTEASOME NON-ATPASE REGULATORY SUBUNIT 10"/>
    <property type="match status" value="1"/>
</dbReference>
<dbReference type="PANTHER" id="PTHR24171">
    <property type="entry name" value="ANKYRIN REPEAT DOMAIN-CONTAINING PROTEIN 39-RELATED"/>
    <property type="match status" value="1"/>
</dbReference>
<keyword evidence="3 4" id="KW-0040">ANK repeat</keyword>
<dbReference type="GO" id="GO:0085020">
    <property type="term" value="P:protein K6-linked ubiquitination"/>
    <property type="evidence" value="ECO:0007669"/>
    <property type="project" value="TreeGrafter"/>
</dbReference>
<evidence type="ECO:0000256" key="4">
    <source>
        <dbReference type="PROSITE-ProRule" id="PRU00023"/>
    </source>
</evidence>
<dbReference type="GO" id="GO:0070531">
    <property type="term" value="C:BRCA1-A complex"/>
    <property type="evidence" value="ECO:0007669"/>
    <property type="project" value="TreeGrafter"/>
</dbReference>